<evidence type="ECO:0000313" key="1">
    <source>
        <dbReference type="EMBL" id="GGC62550.1"/>
    </source>
</evidence>
<proteinExistence type="predicted"/>
<reference evidence="1" key="1">
    <citation type="journal article" date="2014" name="Int. J. Syst. Evol. Microbiol.">
        <title>Complete genome sequence of Corynebacterium casei LMG S-19264T (=DSM 44701T), isolated from a smear-ripened cheese.</title>
        <authorList>
            <consortium name="US DOE Joint Genome Institute (JGI-PGF)"/>
            <person name="Walter F."/>
            <person name="Albersmeier A."/>
            <person name="Kalinowski J."/>
            <person name="Ruckert C."/>
        </authorList>
    </citation>
    <scope>NUCLEOTIDE SEQUENCE</scope>
    <source>
        <strain evidence="1">CGMCC 1.10998</strain>
    </source>
</reference>
<comment type="caution">
    <text evidence="1">The sequence shown here is derived from an EMBL/GenBank/DDBJ whole genome shotgun (WGS) entry which is preliminary data.</text>
</comment>
<name>A0A916U7E2_9BURK</name>
<dbReference type="EMBL" id="BMED01000001">
    <property type="protein sequence ID" value="GGC62550.1"/>
    <property type="molecule type" value="Genomic_DNA"/>
</dbReference>
<protein>
    <submittedName>
        <fullName evidence="1">Uncharacterized protein</fullName>
    </submittedName>
</protein>
<dbReference type="Proteomes" id="UP000637423">
    <property type="component" value="Unassembled WGS sequence"/>
</dbReference>
<sequence>MSTDNDDIQLSGPFKAADASGKTHDIKGIRIFDEGYGIIDVYVDFAAALGQGKLYQDKVLVGHILAKLRALGYVGPDFGHGDLGLQDEKLIVLEAPEEFNAFAASKGWKNLAEEFEDHHAAEQDDGHVTPASSNQLDALMRKFKS</sequence>
<keyword evidence="2" id="KW-1185">Reference proteome</keyword>
<reference evidence="1" key="2">
    <citation type="submission" date="2020-09" db="EMBL/GenBank/DDBJ databases">
        <authorList>
            <person name="Sun Q."/>
            <person name="Zhou Y."/>
        </authorList>
    </citation>
    <scope>NUCLEOTIDE SEQUENCE</scope>
    <source>
        <strain evidence="1">CGMCC 1.10998</strain>
    </source>
</reference>
<organism evidence="1 2">
    <name type="scientific">Undibacterium terreum</name>
    <dbReference type="NCBI Taxonomy" id="1224302"/>
    <lineage>
        <taxon>Bacteria</taxon>
        <taxon>Pseudomonadati</taxon>
        <taxon>Pseudomonadota</taxon>
        <taxon>Betaproteobacteria</taxon>
        <taxon>Burkholderiales</taxon>
        <taxon>Oxalobacteraceae</taxon>
        <taxon>Undibacterium</taxon>
    </lineage>
</organism>
<dbReference type="AlphaFoldDB" id="A0A916U7E2"/>
<evidence type="ECO:0000313" key="2">
    <source>
        <dbReference type="Proteomes" id="UP000637423"/>
    </source>
</evidence>
<accession>A0A916U7E2</accession>
<dbReference type="RefSeq" id="WP_188564560.1">
    <property type="nucleotide sequence ID" value="NZ_BMED01000001.1"/>
</dbReference>
<gene>
    <name evidence="1" type="ORF">GCM10011396_06860</name>
</gene>